<dbReference type="Proteomes" id="UP001363622">
    <property type="component" value="Unassembled WGS sequence"/>
</dbReference>
<reference evidence="1 2" key="1">
    <citation type="submission" date="2024-04" db="EMBL/GenBank/DDBJ databases">
        <title>Phyllosticta paracitricarpa is synonymous to the EU quarantine fungus P. citricarpa based on phylogenomic analyses.</title>
        <authorList>
            <consortium name="Lawrence Berkeley National Laboratory"/>
            <person name="Van Ingen-Buijs V.A."/>
            <person name="Van Westerhoven A.C."/>
            <person name="Haridas S."/>
            <person name="Skiadas P."/>
            <person name="Martin F."/>
            <person name="Groenewald J.Z."/>
            <person name="Crous P.W."/>
            <person name="Seidl M.F."/>
        </authorList>
    </citation>
    <scope>NUCLEOTIDE SEQUENCE [LARGE SCALE GENOMIC DNA]</scope>
    <source>
        <strain evidence="1 2">CBS 123371</strain>
    </source>
</reference>
<evidence type="ECO:0008006" key="3">
    <source>
        <dbReference type="Google" id="ProtNLM"/>
    </source>
</evidence>
<evidence type="ECO:0000313" key="2">
    <source>
        <dbReference type="Proteomes" id="UP001363622"/>
    </source>
</evidence>
<evidence type="ECO:0000313" key="1">
    <source>
        <dbReference type="EMBL" id="KAK7513038.1"/>
    </source>
</evidence>
<keyword evidence="2" id="KW-1185">Reference proteome</keyword>
<comment type="caution">
    <text evidence="1">The sequence shown here is derived from an EMBL/GenBank/DDBJ whole genome shotgun (WGS) entry which is preliminary data.</text>
</comment>
<proteinExistence type="predicted"/>
<protein>
    <recommendedName>
        <fullName evidence="3">Secreted peptide</fullName>
    </recommendedName>
</protein>
<accession>A0ABR1KE60</accession>
<organism evidence="1 2">
    <name type="scientific">Phyllosticta citriasiana</name>
    <dbReference type="NCBI Taxonomy" id="595635"/>
    <lineage>
        <taxon>Eukaryota</taxon>
        <taxon>Fungi</taxon>
        <taxon>Dikarya</taxon>
        <taxon>Ascomycota</taxon>
        <taxon>Pezizomycotina</taxon>
        <taxon>Dothideomycetes</taxon>
        <taxon>Dothideomycetes incertae sedis</taxon>
        <taxon>Botryosphaeriales</taxon>
        <taxon>Phyllostictaceae</taxon>
        <taxon>Phyllosticta</taxon>
    </lineage>
</organism>
<dbReference type="EMBL" id="JBBPHU010000010">
    <property type="protein sequence ID" value="KAK7513038.1"/>
    <property type="molecule type" value="Genomic_DNA"/>
</dbReference>
<name>A0ABR1KE60_9PEZI</name>
<gene>
    <name evidence="1" type="ORF">IWZ03DRAFT_384712</name>
</gene>
<sequence length="88" mass="9721">MVLLLLLCYDTAAFVVCPLLVRLSVSLSVSLPVFCCACIPHSFTHSFALRRRRAALLSSAPPCVPRFLPRLRVASRCFASLCHCQKAE</sequence>